<proteinExistence type="predicted"/>
<evidence type="ECO:0000313" key="3">
    <source>
        <dbReference type="Proteomes" id="UP000799778"/>
    </source>
</evidence>
<evidence type="ECO:0000313" key="2">
    <source>
        <dbReference type="EMBL" id="KAF2014229.1"/>
    </source>
</evidence>
<dbReference type="GeneID" id="54283353"/>
<name>A0A6A5XMX5_9PLEO</name>
<reference evidence="2" key="1">
    <citation type="journal article" date="2020" name="Stud. Mycol.">
        <title>101 Dothideomycetes genomes: a test case for predicting lifestyles and emergence of pathogens.</title>
        <authorList>
            <person name="Haridas S."/>
            <person name="Albert R."/>
            <person name="Binder M."/>
            <person name="Bloem J."/>
            <person name="Labutti K."/>
            <person name="Salamov A."/>
            <person name="Andreopoulos B."/>
            <person name="Baker S."/>
            <person name="Barry K."/>
            <person name="Bills G."/>
            <person name="Bluhm B."/>
            <person name="Cannon C."/>
            <person name="Castanera R."/>
            <person name="Culley D."/>
            <person name="Daum C."/>
            <person name="Ezra D."/>
            <person name="Gonzalez J."/>
            <person name="Henrissat B."/>
            <person name="Kuo A."/>
            <person name="Liang C."/>
            <person name="Lipzen A."/>
            <person name="Lutzoni F."/>
            <person name="Magnuson J."/>
            <person name="Mondo S."/>
            <person name="Nolan M."/>
            <person name="Ohm R."/>
            <person name="Pangilinan J."/>
            <person name="Park H.-J."/>
            <person name="Ramirez L."/>
            <person name="Alfaro M."/>
            <person name="Sun H."/>
            <person name="Tritt A."/>
            <person name="Yoshinaga Y."/>
            <person name="Zwiers L.-H."/>
            <person name="Turgeon B."/>
            <person name="Goodwin S."/>
            <person name="Spatafora J."/>
            <person name="Crous P."/>
            <person name="Grigoriev I."/>
        </authorList>
    </citation>
    <scope>NUCLEOTIDE SEQUENCE</scope>
    <source>
        <strain evidence="2">CBS 175.79</strain>
    </source>
</reference>
<accession>A0A6A5XMX5</accession>
<gene>
    <name evidence="2" type="ORF">BU24DRAFT_409988</name>
</gene>
<organism evidence="2 3">
    <name type="scientific">Aaosphaeria arxii CBS 175.79</name>
    <dbReference type="NCBI Taxonomy" id="1450172"/>
    <lineage>
        <taxon>Eukaryota</taxon>
        <taxon>Fungi</taxon>
        <taxon>Dikarya</taxon>
        <taxon>Ascomycota</taxon>
        <taxon>Pezizomycotina</taxon>
        <taxon>Dothideomycetes</taxon>
        <taxon>Pleosporomycetidae</taxon>
        <taxon>Pleosporales</taxon>
        <taxon>Pleosporales incertae sedis</taxon>
        <taxon>Aaosphaeria</taxon>
    </lineage>
</organism>
<keyword evidence="3" id="KW-1185">Reference proteome</keyword>
<feature type="transmembrane region" description="Helical" evidence="1">
    <location>
        <begin position="16"/>
        <end position="39"/>
    </location>
</feature>
<keyword evidence="1" id="KW-1133">Transmembrane helix</keyword>
<protein>
    <submittedName>
        <fullName evidence="2">Uncharacterized protein</fullName>
    </submittedName>
</protein>
<dbReference type="RefSeq" id="XP_033382568.1">
    <property type="nucleotide sequence ID" value="XM_033525956.1"/>
</dbReference>
<dbReference type="Proteomes" id="UP000799778">
    <property type="component" value="Unassembled WGS sequence"/>
</dbReference>
<sequence>MSTGSSPDRFIEKPGVVTALIIATACMIVLAIVAFSFVLRRSRLYCRRSKHRFPIDDWSTPRLPMSMPAYSISDIEQAVFRVCHYHPDSMDFSGLGLPMAIGHPGEQSAFGLVDQVPHLQPMQPCKLARGNSSIFTTCSRISRFSVHDQQLPKVPADDAISLDSSIETGYTAPTISTATSVSMSTERPVLVDVIFERSMAVHMSS</sequence>
<keyword evidence="1" id="KW-0812">Transmembrane</keyword>
<dbReference type="AlphaFoldDB" id="A0A6A5XMX5"/>
<dbReference type="EMBL" id="ML978070">
    <property type="protein sequence ID" value="KAF2014229.1"/>
    <property type="molecule type" value="Genomic_DNA"/>
</dbReference>
<keyword evidence="1" id="KW-0472">Membrane</keyword>
<evidence type="ECO:0000256" key="1">
    <source>
        <dbReference type="SAM" id="Phobius"/>
    </source>
</evidence>